<evidence type="ECO:0000259" key="1">
    <source>
        <dbReference type="Pfam" id="PF13952"/>
    </source>
</evidence>
<keyword evidence="4" id="KW-1185">Reference proteome</keyword>
<accession>A0AAQ3SES3</accession>
<name>A0AAQ3SES3_PASNO</name>
<feature type="domain" description="DUF4218" evidence="2">
    <location>
        <begin position="32"/>
        <end position="125"/>
    </location>
</feature>
<dbReference type="Pfam" id="PF13960">
    <property type="entry name" value="DUF4218"/>
    <property type="match status" value="1"/>
</dbReference>
<sequence>MTQLLPVVLRGVLPENVRKTITKLCSFLNAISQKAIDPQRLQTLQNDVAVCLVSLELIFAPSFFDIMTHLLLHIVKEIGILGPVFLHNMFPFERYMAVLKKYVRKRSSPEGCIAKGYGTEEGYEINGYTFYTRAQDRKSTNQNSGVLIDAIDNDGNKDTYYGCIEEIWELEYGPYMSIPLFRCQWVKLNRGVMVDPDYGMPTVDLDNIRYRDDPFVLAKDVAQVFYVKDMSTIPKKRLSKHNGQSYGEPRRHIVLSGKRKIMGIDEVNDEEDYNKLDDIPPFSVPVDTSFIAG</sequence>
<organism evidence="3 4">
    <name type="scientific">Paspalum notatum var. saurae</name>
    <dbReference type="NCBI Taxonomy" id="547442"/>
    <lineage>
        <taxon>Eukaryota</taxon>
        <taxon>Viridiplantae</taxon>
        <taxon>Streptophyta</taxon>
        <taxon>Embryophyta</taxon>
        <taxon>Tracheophyta</taxon>
        <taxon>Spermatophyta</taxon>
        <taxon>Magnoliopsida</taxon>
        <taxon>Liliopsida</taxon>
        <taxon>Poales</taxon>
        <taxon>Poaceae</taxon>
        <taxon>PACMAD clade</taxon>
        <taxon>Panicoideae</taxon>
        <taxon>Andropogonodae</taxon>
        <taxon>Paspaleae</taxon>
        <taxon>Paspalinae</taxon>
        <taxon>Paspalum</taxon>
    </lineage>
</organism>
<dbReference type="AlphaFoldDB" id="A0AAQ3SES3"/>
<dbReference type="Pfam" id="PF13952">
    <property type="entry name" value="DUF4216"/>
    <property type="match status" value="1"/>
</dbReference>
<dbReference type="PANTHER" id="PTHR48258:SF9">
    <property type="entry name" value="OS01G0348150 PROTEIN"/>
    <property type="match status" value="1"/>
</dbReference>
<feature type="domain" description="DUF4216" evidence="1">
    <location>
        <begin position="168"/>
        <end position="231"/>
    </location>
</feature>
<proteinExistence type="predicted"/>
<dbReference type="InterPro" id="IPR025312">
    <property type="entry name" value="DUF4216"/>
</dbReference>
<evidence type="ECO:0008006" key="5">
    <source>
        <dbReference type="Google" id="ProtNLM"/>
    </source>
</evidence>
<evidence type="ECO:0000313" key="3">
    <source>
        <dbReference type="EMBL" id="WVZ49426.1"/>
    </source>
</evidence>
<protein>
    <recommendedName>
        <fullName evidence="5">Transposase</fullName>
    </recommendedName>
</protein>
<gene>
    <name evidence="3" type="ORF">U9M48_000791</name>
</gene>
<dbReference type="PANTHER" id="PTHR48258">
    <property type="entry name" value="DUF4218 DOMAIN-CONTAINING PROTEIN-RELATED"/>
    <property type="match status" value="1"/>
</dbReference>
<dbReference type="EMBL" id="CP144745">
    <property type="protein sequence ID" value="WVZ49426.1"/>
    <property type="molecule type" value="Genomic_DNA"/>
</dbReference>
<evidence type="ECO:0000313" key="4">
    <source>
        <dbReference type="Proteomes" id="UP001341281"/>
    </source>
</evidence>
<dbReference type="Proteomes" id="UP001341281">
    <property type="component" value="Chromosome 01"/>
</dbReference>
<reference evidence="3 4" key="1">
    <citation type="submission" date="2024-02" db="EMBL/GenBank/DDBJ databases">
        <title>High-quality chromosome-scale genome assembly of Pensacola bahiagrass (Paspalum notatum Flugge var. saurae).</title>
        <authorList>
            <person name="Vega J.M."/>
            <person name="Podio M."/>
            <person name="Orjuela J."/>
            <person name="Siena L.A."/>
            <person name="Pessino S.C."/>
            <person name="Combes M.C."/>
            <person name="Mariac C."/>
            <person name="Albertini E."/>
            <person name="Pupilli F."/>
            <person name="Ortiz J.P.A."/>
            <person name="Leblanc O."/>
        </authorList>
    </citation>
    <scope>NUCLEOTIDE SEQUENCE [LARGE SCALE GENOMIC DNA]</scope>
    <source>
        <strain evidence="3">R1</strain>
        <tissue evidence="3">Leaf</tissue>
    </source>
</reference>
<dbReference type="InterPro" id="IPR025452">
    <property type="entry name" value="DUF4218"/>
</dbReference>
<evidence type="ECO:0000259" key="2">
    <source>
        <dbReference type="Pfam" id="PF13960"/>
    </source>
</evidence>